<evidence type="ECO:0000313" key="1">
    <source>
        <dbReference type="EMBL" id="MBX55794.1"/>
    </source>
</evidence>
<reference evidence="1" key="1">
    <citation type="submission" date="2018-02" db="EMBL/GenBank/DDBJ databases">
        <title>Rhizophora mucronata_Transcriptome.</title>
        <authorList>
            <person name="Meera S.P."/>
            <person name="Sreeshan A."/>
            <person name="Augustine A."/>
        </authorList>
    </citation>
    <scope>NUCLEOTIDE SEQUENCE</scope>
    <source>
        <tissue evidence="1">Leaf</tissue>
    </source>
</reference>
<sequence length="47" mass="5621">MLKVQRLLRAHRISGFDSRVNTCRDRISGFSSRVNSCRDLDRKHYRN</sequence>
<dbReference type="AlphaFoldDB" id="A0A2P2PM47"/>
<dbReference type="EMBL" id="GGEC01075310">
    <property type="protein sequence ID" value="MBX55794.1"/>
    <property type="molecule type" value="Transcribed_RNA"/>
</dbReference>
<proteinExistence type="predicted"/>
<organism evidence="1">
    <name type="scientific">Rhizophora mucronata</name>
    <name type="common">Asiatic mangrove</name>
    <dbReference type="NCBI Taxonomy" id="61149"/>
    <lineage>
        <taxon>Eukaryota</taxon>
        <taxon>Viridiplantae</taxon>
        <taxon>Streptophyta</taxon>
        <taxon>Embryophyta</taxon>
        <taxon>Tracheophyta</taxon>
        <taxon>Spermatophyta</taxon>
        <taxon>Magnoliopsida</taxon>
        <taxon>eudicotyledons</taxon>
        <taxon>Gunneridae</taxon>
        <taxon>Pentapetalae</taxon>
        <taxon>rosids</taxon>
        <taxon>fabids</taxon>
        <taxon>Malpighiales</taxon>
        <taxon>Rhizophoraceae</taxon>
        <taxon>Rhizophora</taxon>
    </lineage>
</organism>
<protein>
    <submittedName>
        <fullName evidence="1">Uncharacterized protein</fullName>
    </submittedName>
</protein>
<name>A0A2P2PM47_RHIMU</name>
<accession>A0A2P2PM47</accession>